<evidence type="ECO:0000256" key="1">
    <source>
        <dbReference type="SAM" id="MobiDB-lite"/>
    </source>
</evidence>
<keyword evidence="3" id="KW-1185">Reference proteome</keyword>
<gene>
    <name evidence="2" type="ORF">AYI70_g5060</name>
</gene>
<feature type="region of interest" description="Disordered" evidence="1">
    <location>
        <begin position="423"/>
        <end position="446"/>
    </location>
</feature>
<accession>A0A1R1XW91</accession>
<sequence length="508" mass="57008">MLVSEDCAEFVLSELNDYIKTWNSDLVKNVIDCLALCALKVGSYFKAYVSSLYTLIFGIRGYELNGYQNLPNWPETQPNHLLRGPQITSIKLNERIVASSGSYLPGISPISNPQDIKNKKPKFRKNLKNMKENISSNSDKHSLTTKNNNNSYKNVNSSPNSNHLNSSDDSDSELEKFLDSYDEDQSSDNIVNETSTFENRYHSHKQNKIKSKTSYISSSSTEDEYSESGRILKSNNTGEFNDTSSGSESDLSYTNKKNKIINHLSGFQYSKNHEKDKLEIHSNESSPQYKIDNQASTTSNNPWDNSSYISNIDPISSKSELPVELDPSFFSESNINSSSKVSEIEEAISKNSFLLQTEMFSSSSSGSDLDTNYNSAKKVLQKESISNVSFPPFSALNLAKNGSPTTSLNKLTLSALDFKSKSENSSYSHTSEHKNQRDSNPYKSTELISDDTFTGLDLKNSTSMPTTQLNLEQAHEKLGSNISELKNDKPKNKPYFDIEIEDDTNHWK</sequence>
<feature type="compositionally biased region" description="Low complexity" evidence="1">
    <location>
        <begin position="147"/>
        <end position="167"/>
    </location>
</feature>
<evidence type="ECO:0000313" key="3">
    <source>
        <dbReference type="Proteomes" id="UP000187283"/>
    </source>
</evidence>
<feature type="region of interest" description="Disordered" evidence="1">
    <location>
        <begin position="283"/>
        <end position="304"/>
    </location>
</feature>
<feature type="region of interest" description="Disordered" evidence="1">
    <location>
        <begin position="131"/>
        <end position="174"/>
    </location>
</feature>
<dbReference type="AlphaFoldDB" id="A0A1R1XW91"/>
<feature type="region of interest" description="Disordered" evidence="1">
    <location>
        <begin position="473"/>
        <end position="508"/>
    </location>
</feature>
<evidence type="ECO:0000313" key="2">
    <source>
        <dbReference type="EMBL" id="OMJ18910.1"/>
    </source>
</evidence>
<organism evidence="2 3">
    <name type="scientific">Smittium culicis</name>
    <dbReference type="NCBI Taxonomy" id="133412"/>
    <lineage>
        <taxon>Eukaryota</taxon>
        <taxon>Fungi</taxon>
        <taxon>Fungi incertae sedis</taxon>
        <taxon>Zoopagomycota</taxon>
        <taxon>Kickxellomycotina</taxon>
        <taxon>Harpellomycetes</taxon>
        <taxon>Harpellales</taxon>
        <taxon>Legeriomycetaceae</taxon>
        <taxon>Smittium</taxon>
    </lineage>
</organism>
<feature type="compositionally biased region" description="Basic and acidic residues" evidence="1">
    <location>
        <begin position="485"/>
        <end position="496"/>
    </location>
</feature>
<protein>
    <submittedName>
        <fullName evidence="2">Uncharacterized protein</fullName>
    </submittedName>
</protein>
<reference evidence="2 3" key="1">
    <citation type="submission" date="2017-01" db="EMBL/GenBank/DDBJ databases">
        <authorList>
            <person name="Mah S.A."/>
            <person name="Swanson W.J."/>
            <person name="Moy G.W."/>
            <person name="Vacquier V.D."/>
        </authorList>
    </citation>
    <scope>NUCLEOTIDE SEQUENCE [LARGE SCALE GENOMIC DNA]</scope>
    <source>
        <strain evidence="2 3">GSMNP</strain>
    </source>
</reference>
<feature type="region of interest" description="Disordered" evidence="1">
    <location>
        <begin position="194"/>
        <end position="252"/>
    </location>
</feature>
<dbReference type="EMBL" id="LSSN01001624">
    <property type="protein sequence ID" value="OMJ18910.1"/>
    <property type="molecule type" value="Genomic_DNA"/>
</dbReference>
<comment type="caution">
    <text evidence="2">The sequence shown here is derived from an EMBL/GenBank/DDBJ whole genome shotgun (WGS) entry which is preliminary data.</text>
</comment>
<dbReference type="STRING" id="133412.A0A1R1XW91"/>
<feature type="compositionally biased region" description="Polar residues" evidence="1">
    <location>
        <begin position="233"/>
        <end position="252"/>
    </location>
</feature>
<proteinExistence type="predicted"/>
<feature type="compositionally biased region" description="Basic residues" evidence="1">
    <location>
        <begin position="202"/>
        <end position="211"/>
    </location>
</feature>
<name>A0A1R1XW91_9FUNG</name>
<dbReference type="Proteomes" id="UP000187283">
    <property type="component" value="Unassembled WGS sequence"/>
</dbReference>